<keyword evidence="1" id="KW-0732">Signal</keyword>
<proteinExistence type="predicted"/>
<reference evidence="2" key="1">
    <citation type="submission" date="2018-02" db="EMBL/GenBank/DDBJ databases">
        <title>Rhizophora mucronata_Transcriptome.</title>
        <authorList>
            <person name="Meera S.P."/>
            <person name="Sreeshan A."/>
            <person name="Augustine A."/>
        </authorList>
    </citation>
    <scope>NUCLEOTIDE SEQUENCE</scope>
    <source>
        <tissue evidence="2">Leaf</tissue>
    </source>
</reference>
<feature type="signal peptide" evidence="1">
    <location>
        <begin position="1"/>
        <end position="17"/>
    </location>
</feature>
<protein>
    <submittedName>
        <fullName evidence="2">Uncharacterized protein</fullName>
    </submittedName>
</protein>
<evidence type="ECO:0000256" key="1">
    <source>
        <dbReference type="SAM" id="SignalP"/>
    </source>
</evidence>
<dbReference type="EMBL" id="GGEC01085526">
    <property type="protein sequence ID" value="MBX66010.1"/>
    <property type="molecule type" value="Transcribed_RNA"/>
</dbReference>
<organism evidence="2">
    <name type="scientific">Rhizophora mucronata</name>
    <name type="common">Asiatic mangrove</name>
    <dbReference type="NCBI Taxonomy" id="61149"/>
    <lineage>
        <taxon>Eukaryota</taxon>
        <taxon>Viridiplantae</taxon>
        <taxon>Streptophyta</taxon>
        <taxon>Embryophyta</taxon>
        <taxon>Tracheophyta</taxon>
        <taxon>Spermatophyta</taxon>
        <taxon>Magnoliopsida</taxon>
        <taxon>eudicotyledons</taxon>
        <taxon>Gunneridae</taxon>
        <taxon>Pentapetalae</taxon>
        <taxon>rosids</taxon>
        <taxon>fabids</taxon>
        <taxon>Malpighiales</taxon>
        <taxon>Rhizophoraceae</taxon>
        <taxon>Rhizophora</taxon>
    </lineage>
</organism>
<feature type="chain" id="PRO_5015138177" evidence="1">
    <location>
        <begin position="18"/>
        <end position="39"/>
    </location>
</feature>
<dbReference type="AlphaFoldDB" id="A0A2P2QG27"/>
<evidence type="ECO:0000313" key="2">
    <source>
        <dbReference type="EMBL" id="MBX66010.1"/>
    </source>
</evidence>
<sequence>MLLKIILIKVSSSSSSGACCCTLYATVNTAIFWSNQDAC</sequence>
<accession>A0A2P2QG27</accession>
<name>A0A2P2QG27_RHIMU</name>